<dbReference type="EMBL" id="MDHJ01000001">
    <property type="protein sequence ID" value="OUE08062.1"/>
    <property type="molecule type" value="Genomic_DNA"/>
</dbReference>
<dbReference type="Proteomes" id="UP000195106">
    <property type="component" value="Unassembled WGS sequence"/>
</dbReference>
<gene>
    <name evidence="2" type="ORF">CMsap09_03855</name>
</gene>
<proteinExistence type="predicted"/>
<reference evidence="2 3" key="1">
    <citation type="submission" date="2016-08" db="EMBL/GenBank/DDBJ databases">
        <title>Genome sequence of Clavibacter michiganensis spp. strain CASJ009.</title>
        <authorList>
            <person name="Thapa S.P."/>
            <person name="Coaker G."/>
        </authorList>
    </citation>
    <scope>NUCLEOTIDE SEQUENCE [LARGE SCALE GENOMIC DNA]</scope>
    <source>
        <strain evidence="2">CASJ009</strain>
    </source>
</reference>
<feature type="region of interest" description="Disordered" evidence="1">
    <location>
        <begin position="1"/>
        <end position="20"/>
    </location>
</feature>
<organism evidence="2 3">
    <name type="scientific">Clavibacter michiganensis</name>
    <dbReference type="NCBI Taxonomy" id="28447"/>
    <lineage>
        <taxon>Bacteria</taxon>
        <taxon>Bacillati</taxon>
        <taxon>Actinomycetota</taxon>
        <taxon>Actinomycetes</taxon>
        <taxon>Micrococcales</taxon>
        <taxon>Microbacteriaceae</taxon>
        <taxon>Clavibacter</taxon>
    </lineage>
</organism>
<protein>
    <recommendedName>
        <fullName evidence="4">DUF3618 domain-containing protein</fullName>
    </recommendedName>
</protein>
<accession>A0A251XR83</accession>
<feature type="compositionally biased region" description="Low complexity" evidence="1">
    <location>
        <begin position="203"/>
        <end position="249"/>
    </location>
</feature>
<name>A0A251XR83_9MICO</name>
<evidence type="ECO:0000256" key="1">
    <source>
        <dbReference type="SAM" id="MobiDB-lite"/>
    </source>
</evidence>
<evidence type="ECO:0000313" key="2">
    <source>
        <dbReference type="EMBL" id="OUE08062.1"/>
    </source>
</evidence>
<sequence length="304" mass="29951">MSNDISPAVPTGAGTDADDAYAVVPATVTSTTGTATAGGSGSGSGSTKDTAKEQAAGVASDAKAGTQHVAGVTRDEAGKVASEARSQIQGLVSETRDQLRQQTGVQQEKAAGSLRTLSDELRDMGDRSESTGLASELVAQVSRRAGSAADYLEGRDPGTLLSDVTDFARRRPGLFAGLAVVAGVAVGRLTRSLASEAHDEAGPEATGATGTTGAPSTTGATGAPGATEPTAAAAPGYVAPAAPAAATTADLPSTQLGADDPVGVGPYDDADDVTGATPLYDETRPVDPLTGAFGAGEPTDRPRA</sequence>
<dbReference type="AlphaFoldDB" id="A0A251XR83"/>
<comment type="caution">
    <text evidence="2">The sequence shown here is derived from an EMBL/GenBank/DDBJ whole genome shotgun (WGS) entry which is preliminary data.</text>
</comment>
<feature type="region of interest" description="Disordered" evidence="1">
    <location>
        <begin position="30"/>
        <end position="111"/>
    </location>
</feature>
<evidence type="ECO:0008006" key="4">
    <source>
        <dbReference type="Google" id="ProtNLM"/>
    </source>
</evidence>
<evidence type="ECO:0000313" key="3">
    <source>
        <dbReference type="Proteomes" id="UP000195106"/>
    </source>
</evidence>
<feature type="region of interest" description="Disordered" evidence="1">
    <location>
        <begin position="196"/>
        <end position="304"/>
    </location>
</feature>